<comment type="caution">
    <text evidence="4">The sequence shown here is derived from an EMBL/GenBank/DDBJ whole genome shotgun (WGS) entry which is preliminary data.</text>
</comment>
<dbReference type="Proteomes" id="UP001165082">
    <property type="component" value="Unassembled WGS sequence"/>
</dbReference>
<evidence type="ECO:0000256" key="2">
    <source>
        <dbReference type="SAM" id="SignalP"/>
    </source>
</evidence>
<evidence type="ECO:0000259" key="3">
    <source>
        <dbReference type="Pfam" id="PF07699"/>
    </source>
</evidence>
<reference evidence="4" key="1">
    <citation type="submission" date="2022-07" db="EMBL/GenBank/DDBJ databases">
        <title>Genome analysis of Parmales, a sister group of diatoms, reveals the evolutionary specialization of diatoms from phago-mixotrophs to photoautotrophs.</title>
        <authorList>
            <person name="Ban H."/>
            <person name="Sato S."/>
            <person name="Yoshikawa S."/>
            <person name="Kazumasa Y."/>
            <person name="Nakamura Y."/>
            <person name="Ichinomiya M."/>
            <person name="Saitoh K."/>
            <person name="Sato N."/>
            <person name="Blanc-Mathieu R."/>
            <person name="Endo H."/>
            <person name="Kuwata A."/>
            <person name="Ogata H."/>
        </authorList>
    </citation>
    <scope>NUCLEOTIDE SEQUENCE</scope>
</reference>
<accession>A0A9W7ADH1</accession>
<dbReference type="SUPFAM" id="SSF57586">
    <property type="entry name" value="TNF receptor-like"/>
    <property type="match status" value="1"/>
</dbReference>
<organism evidence="4 5">
    <name type="scientific">Triparma retinervis</name>
    <dbReference type="NCBI Taxonomy" id="2557542"/>
    <lineage>
        <taxon>Eukaryota</taxon>
        <taxon>Sar</taxon>
        <taxon>Stramenopiles</taxon>
        <taxon>Ochrophyta</taxon>
        <taxon>Bolidophyceae</taxon>
        <taxon>Parmales</taxon>
        <taxon>Triparmaceae</taxon>
        <taxon>Triparma</taxon>
    </lineage>
</organism>
<dbReference type="Pfam" id="PF07699">
    <property type="entry name" value="Ephrin_rec_like"/>
    <property type="match status" value="1"/>
</dbReference>
<dbReference type="InterPro" id="IPR011641">
    <property type="entry name" value="Tyr-kin_ephrin_A/B_rcpt-like"/>
</dbReference>
<dbReference type="Gene3D" id="2.10.50.10">
    <property type="entry name" value="Tumor Necrosis Factor Receptor, subunit A, domain 2"/>
    <property type="match status" value="1"/>
</dbReference>
<evidence type="ECO:0000256" key="1">
    <source>
        <dbReference type="SAM" id="MobiDB-lite"/>
    </source>
</evidence>
<feature type="non-terminal residue" evidence="4">
    <location>
        <position position="924"/>
    </location>
</feature>
<name>A0A9W7ADH1_9STRA</name>
<keyword evidence="2" id="KW-0732">Signal</keyword>
<feature type="compositionally biased region" description="Polar residues" evidence="1">
    <location>
        <begin position="609"/>
        <end position="621"/>
    </location>
</feature>
<sequence length="924" mass="97410">MWKLTGILLAFLAVLLLLTSTSAAHVDLKPDWGHPGAKFPVDCSGEGVSWGVGTGNPPPLGCDPSSASVLRKLDESSDLFFSGLIELDGTDDRGIQIFNPTRASIDVTQYNLNIGRDVSSLENFVTNTRSSIPLCAKYTDSDCGSESCTCSNTQLPSGKSMIIAKKWGEGNVDLRNMVKEDTVYGFAYSKLQYATGDDWLVLTKGPTVIDIIGDLAKGEVEEKGPGADGVEVSTNKMSIKRTANAVPTAGRTSWVTSEWVKVENADSMTFPRFPYFRYHFSDQFECSDASDCPSCGKDNSDVNGDFDCTMTHRGGIVTVCEDNKCGVKDSCSRAPCSSDPEDTCIPYSKGGHSCSATHAGVPQCVYENCNTEWVTSFLSDFYPNMDDACTKITELETCALEHCDGISMPGEDGTDVVLNEYLSSKLSEKKKCFCNGDCFPACYNACLPNSEVAGSVFEMPSVQPAGIDRDKCMDLGDFDSCSQSEEVQNSCGATKEERDTKKAILRQSSAALSTCYCNGICERPVEGTCAAGEYLSSPSNTCATCEAGWFLSNFAGKNKYTACVPCPAGTYQDSAGQTACIPCNPGTFSSVFHDREGITSCTACPTGSFSPPGATSCSSSPSDDETDGDDGVPTCISDAACNLDSMTFPSNDPGSDGRADLCVSVELLEGCINTSGCSDGEKETFLERVKPFDDCYCEDLGCPGGGGSGGGGDDTPDIPTCITDRGCSIYFEMPADISTATPTALTSICSKINTFESCVSSSSCSEDIKSTMTRDLNLEATKCLLGCGGDCSGGGTPGGDGEMPRCMAHAGCSIDLELPDDVTTETDLSSFCSDINTFEICVSSSTCSEDIKTTMLRDLNLEATKCLLGCGGDCPDGSDGGNSGSCPAGSQCNENGEVLFDCPVGQYSGIGDRQCMQCSAGKTA</sequence>
<dbReference type="EMBL" id="BRXZ01001330">
    <property type="protein sequence ID" value="GMH68471.1"/>
    <property type="molecule type" value="Genomic_DNA"/>
</dbReference>
<evidence type="ECO:0000313" key="5">
    <source>
        <dbReference type="Proteomes" id="UP001165082"/>
    </source>
</evidence>
<feature type="domain" description="Tyrosine-protein kinase ephrin type A/B receptor-like" evidence="3">
    <location>
        <begin position="560"/>
        <end position="588"/>
    </location>
</feature>
<evidence type="ECO:0000313" key="4">
    <source>
        <dbReference type="EMBL" id="GMH68471.1"/>
    </source>
</evidence>
<dbReference type="SMART" id="SM01411">
    <property type="entry name" value="Ephrin_rec_like"/>
    <property type="match status" value="2"/>
</dbReference>
<feature type="chain" id="PRO_5040890211" description="Tyrosine-protein kinase ephrin type A/B receptor-like domain-containing protein" evidence="2">
    <location>
        <begin position="24"/>
        <end position="924"/>
    </location>
</feature>
<protein>
    <recommendedName>
        <fullName evidence="3">Tyrosine-protein kinase ephrin type A/B receptor-like domain-containing protein</fullName>
    </recommendedName>
</protein>
<gene>
    <name evidence="4" type="ORF">TrRE_jg11969</name>
</gene>
<dbReference type="AlphaFoldDB" id="A0A9W7ADH1"/>
<feature type="signal peptide" evidence="2">
    <location>
        <begin position="1"/>
        <end position="23"/>
    </location>
</feature>
<keyword evidence="5" id="KW-1185">Reference proteome</keyword>
<feature type="region of interest" description="Disordered" evidence="1">
    <location>
        <begin position="609"/>
        <end position="629"/>
    </location>
</feature>
<dbReference type="OrthoDB" id="195103at2759"/>
<proteinExistence type="predicted"/>